<gene>
    <name evidence="1" type="ORF">PCASD_18972</name>
</gene>
<accession>A0A2N5SQF8</accession>
<dbReference type="Proteomes" id="UP000235392">
    <property type="component" value="Unassembled WGS sequence"/>
</dbReference>
<reference evidence="1 2" key="1">
    <citation type="submission" date="2017-11" db="EMBL/GenBank/DDBJ databases">
        <title>De novo assembly and phasing of dikaryotic genomes from two isolates of Puccinia coronata f. sp. avenae, the causal agent of oat crown rust.</title>
        <authorList>
            <person name="Miller M.E."/>
            <person name="Zhang Y."/>
            <person name="Omidvar V."/>
            <person name="Sperschneider J."/>
            <person name="Schwessinger B."/>
            <person name="Raley C."/>
            <person name="Palmer J.M."/>
            <person name="Garnica D."/>
            <person name="Upadhyaya N."/>
            <person name="Rathjen J."/>
            <person name="Taylor J.M."/>
            <person name="Park R.F."/>
            <person name="Dodds P.N."/>
            <person name="Hirsch C.D."/>
            <person name="Kianian S.F."/>
            <person name="Figueroa M."/>
        </authorList>
    </citation>
    <scope>NUCLEOTIDE SEQUENCE [LARGE SCALE GENOMIC DNA]</scope>
    <source>
        <strain evidence="1">12SD80</strain>
    </source>
</reference>
<evidence type="ECO:0000313" key="1">
    <source>
        <dbReference type="EMBL" id="PLW15477.1"/>
    </source>
</evidence>
<evidence type="ECO:0000313" key="2">
    <source>
        <dbReference type="Proteomes" id="UP000235392"/>
    </source>
</evidence>
<organism evidence="1 2">
    <name type="scientific">Puccinia coronata f. sp. avenae</name>
    <dbReference type="NCBI Taxonomy" id="200324"/>
    <lineage>
        <taxon>Eukaryota</taxon>
        <taxon>Fungi</taxon>
        <taxon>Dikarya</taxon>
        <taxon>Basidiomycota</taxon>
        <taxon>Pucciniomycotina</taxon>
        <taxon>Pucciniomycetes</taxon>
        <taxon>Pucciniales</taxon>
        <taxon>Pucciniaceae</taxon>
        <taxon>Puccinia</taxon>
    </lineage>
</organism>
<proteinExistence type="predicted"/>
<name>A0A2N5SQF8_9BASI</name>
<sequence length="151" mass="16533">MKNWNDVVSTSKLAELQVSRTSNEQKPAIDLYTVRELVLANVEDNAHGKSSFILFPLKTNCLREQLIQATPHSLRMANGRARAAHGPAQGSPSPKWAGRAGLKLAKVLPSPNPFMKWAAHGLPVGTRKARNPLGTHGLPMGRLWASVDKRQ</sequence>
<dbReference type="EMBL" id="PGCI01000796">
    <property type="protein sequence ID" value="PLW15477.1"/>
    <property type="molecule type" value="Genomic_DNA"/>
</dbReference>
<dbReference type="AlphaFoldDB" id="A0A2N5SQF8"/>
<protein>
    <submittedName>
        <fullName evidence="1">Uncharacterized protein</fullName>
    </submittedName>
</protein>
<comment type="caution">
    <text evidence="1">The sequence shown here is derived from an EMBL/GenBank/DDBJ whole genome shotgun (WGS) entry which is preliminary data.</text>
</comment>